<accession>E1YEN3</accession>
<gene>
    <name evidence="1" type="ORF">N47_J00080</name>
</gene>
<evidence type="ECO:0008006" key="2">
    <source>
        <dbReference type="Google" id="ProtNLM"/>
    </source>
</evidence>
<dbReference type="EMBL" id="FR695872">
    <property type="protein sequence ID" value="CBX29027.1"/>
    <property type="molecule type" value="Genomic_DNA"/>
</dbReference>
<evidence type="ECO:0000313" key="1">
    <source>
        <dbReference type="EMBL" id="CBX29027.1"/>
    </source>
</evidence>
<dbReference type="AlphaFoldDB" id="E1YEN3"/>
<sequence>MPKIDRKEMRKGLFIAHLRSILKNQFQEHREYYESMQLLLKSEDKRISDWIETKIAKYPPEEQDEVGELYSEDYWKFKSSVPAIHRSAIFITLYSELEDVLKFLCRALGAEIKSNIQTYKWRGGILEKFKACLEKDIGLETSNIAVLLDEVIKIRKIRNAIVHNGGWLYKGEISEAEVIDYIINRRKSVTLNDKGDEFYRIELSDAFIFDIMDIFDQLLMELLSSISDWVKTKTA</sequence>
<organism evidence="1">
    <name type="scientific">uncultured Desulfobacterium sp</name>
    <dbReference type="NCBI Taxonomy" id="201089"/>
    <lineage>
        <taxon>Bacteria</taxon>
        <taxon>Pseudomonadati</taxon>
        <taxon>Thermodesulfobacteriota</taxon>
        <taxon>Desulfobacteria</taxon>
        <taxon>Desulfobacterales</taxon>
        <taxon>Desulfobacteriaceae</taxon>
        <taxon>Desulfobacterium</taxon>
        <taxon>environmental samples</taxon>
    </lineage>
</organism>
<name>E1YEN3_9BACT</name>
<protein>
    <recommendedName>
        <fullName evidence="2">RiboL-PSP-HEPN domain-containing protein</fullName>
    </recommendedName>
</protein>
<reference evidence="1" key="1">
    <citation type="journal article" date="2011" name="Environ. Microbiol.">
        <title>Genomic insights into the metabolic potential of the polycyclic aromatic hydrocarbon degrading sulfate-reducing Deltaproteobacterium N47.</title>
        <authorList>
            <person name="Bergmann F."/>
            <person name="Selesi D."/>
            <person name="Weinmaier T."/>
            <person name="Tischler P."/>
            <person name="Rattei T."/>
            <person name="Meckenstock R.U."/>
        </authorList>
    </citation>
    <scope>NUCLEOTIDE SEQUENCE</scope>
</reference>
<proteinExistence type="predicted"/>